<gene>
    <name evidence="1" type="ORF">DNG_04627</name>
</gene>
<dbReference type="AlphaFoldDB" id="A0AAE8MYB0"/>
<name>A0AAE8MYB0_9PEZI</name>
<sequence length="197" mass="22613">MLNHCVSVSISKILAYSDVHEFWQDNLGGSLPDTPLSVHQTVELIASTGWTVTWKVYLPWNGNSACRNLQLDPKFHAGAFRAVAYTQKGRVGHCVTSGLLRHKYPMTLPMSYPSFMCYQRDKNGIDVSHEVEAAENVFVFHLQCPEATPQWYSWQDRVFRRMVERRGTDAARQAQYERIWEHLRTAGLLETQPRASN</sequence>
<accession>A0AAE8MYB0</accession>
<organism evidence="1 2">
    <name type="scientific">Cephalotrichum gorgonifer</name>
    <dbReference type="NCBI Taxonomy" id="2041049"/>
    <lineage>
        <taxon>Eukaryota</taxon>
        <taxon>Fungi</taxon>
        <taxon>Dikarya</taxon>
        <taxon>Ascomycota</taxon>
        <taxon>Pezizomycotina</taxon>
        <taxon>Sordariomycetes</taxon>
        <taxon>Hypocreomycetidae</taxon>
        <taxon>Microascales</taxon>
        <taxon>Microascaceae</taxon>
        <taxon>Cephalotrichum</taxon>
    </lineage>
</organism>
<dbReference type="EMBL" id="ONZQ02000005">
    <property type="protein sequence ID" value="SPO01954.1"/>
    <property type="molecule type" value="Genomic_DNA"/>
</dbReference>
<comment type="caution">
    <text evidence="1">The sequence shown here is derived from an EMBL/GenBank/DDBJ whole genome shotgun (WGS) entry which is preliminary data.</text>
</comment>
<reference evidence="1" key="1">
    <citation type="submission" date="2018-03" db="EMBL/GenBank/DDBJ databases">
        <authorList>
            <person name="Guldener U."/>
        </authorList>
    </citation>
    <scope>NUCLEOTIDE SEQUENCE</scope>
</reference>
<proteinExistence type="predicted"/>
<keyword evidence="2" id="KW-1185">Reference proteome</keyword>
<protein>
    <submittedName>
        <fullName evidence="1">Uncharacterized protein</fullName>
    </submittedName>
</protein>
<evidence type="ECO:0000313" key="1">
    <source>
        <dbReference type="EMBL" id="SPO01954.1"/>
    </source>
</evidence>
<evidence type="ECO:0000313" key="2">
    <source>
        <dbReference type="Proteomes" id="UP001187682"/>
    </source>
</evidence>
<dbReference type="Proteomes" id="UP001187682">
    <property type="component" value="Unassembled WGS sequence"/>
</dbReference>